<organism evidence="1 2">
    <name type="scientific">Daphnia pulex</name>
    <name type="common">Water flea</name>
    <dbReference type="NCBI Taxonomy" id="6669"/>
    <lineage>
        <taxon>Eukaryota</taxon>
        <taxon>Metazoa</taxon>
        <taxon>Ecdysozoa</taxon>
        <taxon>Arthropoda</taxon>
        <taxon>Crustacea</taxon>
        <taxon>Branchiopoda</taxon>
        <taxon>Diplostraca</taxon>
        <taxon>Cladocera</taxon>
        <taxon>Anomopoda</taxon>
        <taxon>Daphniidae</taxon>
        <taxon>Daphnia</taxon>
    </lineage>
</organism>
<keyword evidence="2" id="KW-1185">Reference proteome</keyword>
<evidence type="ECO:0000313" key="1">
    <source>
        <dbReference type="EMBL" id="EFX70797.1"/>
    </source>
</evidence>
<accession>E9HBX1</accession>
<protein>
    <submittedName>
        <fullName evidence="1">Uncharacterized protein</fullName>
    </submittedName>
</protein>
<sequence>MSVNVAALFASTIVVAKRFANRIGALSIAGAKRFTNWIAALSITVTKCFAYRIMPPIIVTEWIVVRIALHIAVAN</sequence>
<dbReference type="InParanoid" id="E9HBX1"/>
<dbReference type="HOGENOM" id="CLU_2673633_0_0_1"/>
<dbReference type="Proteomes" id="UP000000305">
    <property type="component" value="Unassembled WGS sequence"/>
</dbReference>
<dbReference type="AlphaFoldDB" id="E9HBX1"/>
<dbReference type="EMBL" id="GL732617">
    <property type="protein sequence ID" value="EFX70797.1"/>
    <property type="molecule type" value="Genomic_DNA"/>
</dbReference>
<evidence type="ECO:0000313" key="2">
    <source>
        <dbReference type="Proteomes" id="UP000000305"/>
    </source>
</evidence>
<reference evidence="1 2" key="1">
    <citation type="journal article" date="2011" name="Science">
        <title>The ecoresponsive genome of Daphnia pulex.</title>
        <authorList>
            <person name="Colbourne J.K."/>
            <person name="Pfrender M.E."/>
            <person name="Gilbert D."/>
            <person name="Thomas W.K."/>
            <person name="Tucker A."/>
            <person name="Oakley T.H."/>
            <person name="Tokishita S."/>
            <person name="Aerts A."/>
            <person name="Arnold G.J."/>
            <person name="Basu M.K."/>
            <person name="Bauer D.J."/>
            <person name="Caceres C.E."/>
            <person name="Carmel L."/>
            <person name="Casola C."/>
            <person name="Choi J.H."/>
            <person name="Detter J.C."/>
            <person name="Dong Q."/>
            <person name="Dusheyko S."/>
            <person name="Eads B.D."/>
            <person name="Frohlich T."/>
            <person name="Geiler-Samerotte K.A."/>
            <person name="Gerlach D."/>
            <person name="Hatcher P."/>
            <person name="Jogdeo S."/>
            <person name="Krijgsveld J."/>
            <person name="Kriventseva E.V."/>
            <person name="Kultz D."/>
            <person name="Laforsch C."/>
            <person name="Lindquist E."/>
            <person name="Lopez J."/>
            <person name="Manak J.R."/>
            <person name="Muller J."/>
            <person name="Pangilinan J."/>
            <person name="Patwardhan R.P."/>
            <person name="Pitluck S."/>
            <person name="Pritham E.J."/>
            <person name="Rechtsteiner A."/>
            <person name="Rho M."/>
            <person name="Rogozin I.B."/>
            <person name="Sakarya O."/>
            <person name="Salamov A."/>
            <person name="Schaack S."/>
            <person name="Shapiro H."/>
            <person name="Shiga Y."/>
            <person name="Skalitzky C."/>
            <person name="Smith Z."/>
            <person name="Souvorov A."/>
            <person name="Sung W."/>
            <person name="Tang Z."/>
            <person name="Tsuchiya D."/>
            <person name="Tu H."/>
            <person name="Vos H."/>
            <person name="Wang M."/>
            <person name="Wolf Y.I."/>
            <person name="Yamagata H."/>
            <person name="Yamada T."/>
            <person name="Ye Y."/>
            <person name="Shaw J.R."/>
            <person name="Andrews J."/>
            <person name="Crease T.J."/>
            <person name="Tang H."/>
            <person name="Lucas S.M."/>
            <person name="Robertson H.M."/>
            <person name="Bork P."/>
            <person name="Koonin E.V."/>
            <person name="Zdobnov E.M."/>
            <person name="Grigoriev I.V."/>
            <person name="Lynch M."/>
            <person name="Boore J.L."/>
        </authorList>
    </citation>
    <scope>NUCLEOTIDE SEQUENCE [LARGE SCALE GENOMIC DNA]</scope>
</reference>
<gene>
    <name evidence="1" type="ORF">DAPPUDRAFT_256696</name>
</gene>
<proteinExistence type="predicted"/>
<dbReference type="KEGG" id="dpx:DAPPUDRAFT_256696"/>
<name>E9HBX1_DAPPU</name>